<dbReference type="OrthoDB" id="337464at2759"/>
<dbReference type="GO" id="GO:1901031">
    <property type="term" value="P:regulation of response to reactive oxygen species"/>
    <property type="evidence" value="ECO:0007669"/>
    <property type="project" value="InterPro"/>
</dbReference>
<sequence>ARQMAGSRMRTALFNSLQTRDAEQRRQAIRAINRVVKVLARVAYPADTPATLTSHRSSVSSINEGLPAVGVDPLPRTSAGLGAESEEARELYKNVLLTVLRLSIDCPFEDVRTSFTELLAKLKANGTPVYTPTRSLPSFFITASQTPPFFDDADDEEDVSKGQRAGSDAGASPGLGQTPLKRSRSSSGANAHIRRLIVDIFMSYGKLSHAFRLLTFFPGYMERFHRGYSAVVRDTVGPLPRPWRYYIGIMAAAQHSSQYLVSSLRLEFLHSGGDPTWLHGLAYAPGKLRRLAVLNTVLAHQPWCLTPAHIAALMPNGNGNGGGSPATENWSMGEMVHAIVLLATFHSLASFSLSCGLVPELDTLGGTEELDMPLLQLPTSVGASNTDHHDDDAGEVLQQDYDEGAEGLGVSLAPSEQNELEAHTVQLLSRLQRYQDGEETDQDAAEDVAEDQDDADAPTPSAFEACDVVESDVRCNPILDDMSRFRHPPVEVRHVDFDVKSDDYSVFRLQDYCWEDHGVELVDKFLRGVGDLLDEEFKETLNITDFSFSNKTALLDTWPLRQAIWYYVLRLAGLSHDDYDYAQVNRYLNRRLKQYVKKVACYPEELDARDFVQFGFVLRAEEKCHVNLLVSVARKQAELVYGLHSVMRWSHKGR</sequence>
<dbReference type="PANTHER" id="PTHR12474">
    <property type="entry name" value="P53 REGULATED PA26 NUCLEAR PROTEIN SESTRIN"/>
    <property type="match status" value="1"/>
</dbReference>
<reference evidence="6" key="1">
    <citation type="journal article" date="2018" name="Nat. Microbiol.">
        <title>Leveraging single-cell genomics to expand the fungal tree of life.</title>
        <authorList>
            <person name="Ahrendt S.R."/>
            <person name="Quandt C.A."/>
            <person name="Ciobanu D."/>
            <person name="Clum A."/>
            <person name="Salamov A."/>
            <person name="Andreopoulos B."/>
            <person name="Cheng J.F."/>
            <person name="Woyke T."/>
            <person name="Pelin A."/>
            <person name="Henrissat B."/>
            <person name="Reynolds N.K."/>
            <person name="Benny G.L."/>
            <person name="Smith M.E."/>
            <person name="James T.Y."/>
            <person name="Grigoriev I.V."/>
        </authorList>
    </citation>
    <scope>NUCLEOTIDE SEQUENCE [LARGE SCALE GENOMIC DNA]</scope>
    <source>
        <strain evidence="6">RSA 1356</strain>
    </source>
</reference>
<dbReference type="GO" id="GO:1990253">
    <property type="term" value="P:cellular response to leucine starvation"/>
    <property type="evidence" value="ECO:0007669"/>
    <property type="project" value="TreeGrafter"/>
</dbReference>
<name>A0A4P9XPV0_9FUNG</name>
<evidence type="ECO:0000256" key="4">
    <source>
        <dbReference type="SAM" id="MobiDB-lite"/>
    </source>
</evidence>
<dbReference type="STRING" id="78915.A0A4P9XPV0"/>
<feature type="compositionally biased region" description="Acidic residues" evidence="4">
    <location>
        <begin position="437"/>
        <end position="456"/>
    </location>
</feature>
<evidence type="ECO:0000256" key="3">
    <source>
        <dbReference type="ARBA" id="ARBA00022490"/>
    </source>
</evidence>
<dbReference type="PANTHER" id="PTHR12474:SF0">
    <property type="entry name" value="SESTRIN HOMOLOG"/>
    <property type="match status" value="1"/>
</dbReference>
<organism evidence="5 6">
    <name type="scientific">Thamnocephalis sphaerospora</name>
    <dbReference type="NCBI Taxonomy" id="78915"/>
    <lineage>
        <taxon>Eukaryota</taxon>
        <taxon>Fungi</taxon>
        <taxon>Fungi incertae sedis</taxon>
        <taxon>Zoopagomycota</taxon>
        <taxon>Zoopagomycotina</taxon>
        <taxon>Zoopagomycetes</taxon>
        <taxon>Zoopagales</taxon>
        <taxon>Sigmoideomycetaceae</taxon>
        <taxon>Thamnocephalis</taxon>
    </lineage>
</organism>
<accession>A0A4P9XPV0</accession>
<feature type="region of interest" description="Disordered" evidence="4">
    <location>
        <begin position="151"/>
        <end position="187"/>
    </location>
</feature>
<feature type="non-terminal residue" evidence="5">
    <location>
        <position position="1"/>
    </location>
</feature>
<gene>
    <name evidence="5" type="ORF">THASP1DRAFT_16210</name>
</gene>
<dbReference type="GO" id="GO:0005634">
    <property type="term" value="C:nucleus"/>
    <property type="evidence" value="ECO:0007669"/>
    <property type="project" value="InterPro"/>
</dbReference>
<dbReference type="GO" id="GO:1904262">
    <property type="term" value="P:negative regulation of TORC1 signaling"/>
    <property type="evidence" value="ECO:0007669"/>
    <property type="project" value="TreeGrafter"/>
</dbReference>
<dbReference type="GO" id="GO:0071233">
    <property type="term" value="P:cellular response to L-leucine"/>
    <property type="evidence" value="ECO:0007669"/>
    <property type="project" value="TreeGrafter"/>
</dbReference>
<dbReference type="Pfam" id="PF04636">
    <property type="entry name" value="PA26"/>
    <property type="match status" value="1"/>
</dbReference>
<dbReference type="InterPro" id="IPR006730">
    <property type="entry name" value="Sestrin"/>
</dbReference>
<evidence type="ECO:0000256" key="1">
    <source>
        <dbReference type="ARBA" id="ARBA00004496"/>
    </source>
</evidence>
<dbReference type="GO" id="GO:0005737">
    <property type="term" value="C:cytoplasm"/>
    <property type="evidence" value="ECO:0007669"/>
    <property type="project" value="UniProtKB-SubCell"/>
</dbReference>
<dbReference type="EMBL" id="KZ992645">
    <property type="protein sequence ID" value="RKP08036.1"/>
    <property type="molecule type" value="Genomic_DNA"/>
</dbReference>
<dbReference type="AlphaFoldDB" id="A0A4P9XPV0"/>
<keyword evidence="3" id="KW-0963">Cytoplasm</keyword>
<protein>
    <submittedName>
        <fullName evidence="5">PA26 p53-induced protein-domain-containing protein</fullName>
    </submittedName>
</protein>
<keyword evidence="6" id="KW-1185">Reference proteome</keyword>
<evidence type="ECO:0000313" key="6">
    <source>
        <dbReference type="Proteomes" id="UP000271241"/>
    </source>
</evidence>
<proteinExistence type="inferred from homology"/>
<evidence type="ECO:0000256" key="2">
    <source>
        <dbReference type="ARBA" id="ARBA00008350"/>
    </source>
</evidence>
<dbReference type="Proteomes" id="UP000271241">
    <property type="component" value="Unassembled WGS sequence"/>
</dbReference>
<feature type="region of interest" description="Disordered" evidence="4">
    <location>
        <begin position="437"/>
        <end position="460"/>
    </location>
</feature>
<dbReference type="GO" id="GO:0070728">
    <property type="term" value="F:L-leucine binding"/>
    <property type="evidence" value="ECO:0007669"/>
    <property type="project" value="TreeGrafter"/>
</dbReference>
<dbReference type="GO" id="GO:0016684">
    <property type="term" value="F:oxidoreductase activity, acting on peroxide as acceptor"/>
    <property type="evidence" value="ECO:0007669"/>
    <property type="project" value="TreeGrafter"/>
</dbReference>
<dbReference type="InterPro" id="IPR029032">
    <property type="entry name" value="AhpD-like"/>
</dbReference>
<evidence type="ECO:0000313" key="5">
    <source>
        <dbReference type="EMBL" id="RKP08036.1"/>
    </source>
</evidence>
<dbReference type="GO" id="GO:0016239">
    <property type="term" value="P:positive regulation of macroautophagy"/>
    <property type="evidence" value="ECO:0007669"/>
    <property type="project" value="TreeGrafter"/>
</dbReference>
<comment type="subcellular location">
    <subcellularLocation>
        <location evidence="1">Cytoplasm</location>
    </subcellularLocation>
</comment>
<comment type="similarity">
    <text evidence="2">Belongs to the sestrin family.</text>
</comment>
<dbReference type="SUPFAM" id="SSF69118">
    <property type="entry name" value="AhpD-like"/>
    <property type="match status" value="1"/>
</dbReference>